<name>A0AAD9KX10_RIDPI</name>
<proteinExistence type="predicted"/>
<comment type="caution">
    <text evidence="1">The sequence shown here is derived from an EMBL/GenBank/DDBJ whole genome shotgun (WGS) entry which is preliminary data.</text>
</comment>
<dbReference type="AlphaFoldDB" id="A0AAD9KX10"/>
<organism evidence="1 2">
    <name type="scientific">Ridgeia piscesae</name>
    <name type="common">Tubeworm</name>
    <dbReference type="NCBI Taxonomy" id="27915"/>
    <lineage>
        <taxon>Eukaryota</taxon>
        <taxon>Metazoa</taxon>
        <taxon>Spiralia</taxon>
        <taxon>Lophotrochozoa</taxon>
        <taxon>Annelida</taxon>
        <taxon>Polychaeta</taxon>
        <taxon>Sedentaria</taxon>
        <taxon>Canalipalpata</taxon>
        <taxon>Sabellida</taxon>
        <taxon>Siboglinidae</taxon>
        <taxon>Ridgeia</taxon>
    </lineage>
</organism>
<accession>A0AAD9KX10</accession>
<dbReference type="Proteomes" id="UP001209878">
    <property type="component" value="Unassembled WGS sequence"/>
</dbReference>
<protein>
    <submittedName>
        <fullName evidence="1">Uncharacterized protein</fullName>
    </submittedName>
</protein>
<dbReference type="EMBL" id="JAODUO010000502">
    <property type="protein sequence ID" value="KAK2179253.1"/>
    <property type="molecule type" value="Genomic_DNA"/>
</dbReference>
<gene>
    <name evidence="1" type="ORF">NP493_502g00035</name>
</gene>
<evidence type="ECO:0000313" key="2">
    <source>
        <dbReference type="Proteomes" id="UP001209878"/>
    </source>
</evidence>
<sequence length="113" mass="12612">MDTGDDWWGRKDCCDTTRVGQWTNAQVRLSTSVVTDHWSVLLCAHLTLVVKLLRFICVILNCEPGITDDSRHCFDETVLSECLLDILLDCGGLVVSIIHVSCSLYSSTGMPHR</sequence>
<evidence type="ECO:0000313" key="1">
    <source>
        <dbReference type="EMBL" id="KAK2179253.1"/>
    </source>
</evidence>
<reference evidence="1" key="1">
    <citation type="journal article" date="2023" name="Mol. Biol. Evol.">
        <title>Third-Generation Sequencing Reveals the Adaptive Role of the Epigenome in Three Deep-Sea Polychaetes.</title>
        <authorList>
            <person name="Perez M."/>
            <person name="Aroh O."/>
            <person name="Sun Y."/>
            <person name="Lan Y."/>
            <person name="Juniper S.K."/>
            <person name="Young C.R."/>
            <person name="Angers B."/>
            <person name="Qian P.Y."/>
        </authorList>
    </citation>
    <scope>NUCLEOTIDE SEQUENCE</scope>
    <source>
        <strain evidence="1">R07B-5</strain>
    </source>
</reference>
<keyword evidence="2" id="KW-1185">Reference proteome</keyword>